<keyword evidence="3" id="KW-0809">Transit peptide</keyword>
<keyword evidence="5" id="KW-1185">Reference proteome</keyword>
<dbReference type="PANTHER" id="PTHR13068:SF226">
    <property type="match status" value="1"/>
</dbReference>
<evidence type="ECO:0000313" key="5">
    <source>
        <dbReference type="Proteomes" id="UP001497512"/>
    </source>
</evidence>
<comment type="similarity">
    <text evidence="1">Belongs to the mTERF family.</text>
</comment>
<keyword evidence="2" id="KW-0804">Transcription</keyword>
<reference evidence="4 5" key="1">
    <citation type="submission" date="2024-02" db="EMBL/GenBank/DDBJ databases">
        <authorList>
            <consortium name="ELIXIR-Norway"/>
            <consortium name="Elixir Norway"/>
        </authorList>
    </citation>
    <scope>NUCLEOTIDE SEQUENCE [LARGE SCALE GENOMIC DNA]</scope>
</reference>
<dbReference type="Proteomes" id="UP001497512">
    <property type="component" value="Chromosome 1"/>
</dbReference>
<accession>A0ABP0TCB1</accession>
<evidence type="ECO:0000256" key="3">
    <source>
        <dbReference type="ARBA" id="ARBA00022946"/>
    </source>
</evidence>
<evidence type="ECO:0000256" key="1">
    <source>
        <dbReference type="ARBA" id="ARBA00007692"/>
    </source>
</evidence>
<sequence length="655" mass="73297">MAGAIASTGIGSVSRHKEQNWFPGERSGCSWILPITMYEMQSLQLLSQAGWSRARTRPEFSGMAMWHYGAQKQICLASYFTPKLSESRKLPSFLEKKNVYHGGTVCAQIWSQAVLREEVAPMFVACWSEKADKATREAGGVGKPAARQVTLLSANIKLGKDKLDVVGPRKVKAVVTEVKMMDEHVGRSLEAMGVRSTALAKCVEQGAGMTEEQIAEWVSTLQHLGLEHADIVLVVGKDSGVLRAETTNVRRVWHYLMDSLGLDRDTLVSTCLQWPRLLLCTEQQIRDLRNYLLSVGISANEVPVILASRPQLLGHPIERIQHNVQCLLVAGVQHDDLTRILKKVPELFSDVTKKNLKAKLDFLLSAGLGTGLGKAVARRPNILNYDLDSMKATVQYLQSLMCPHDVAKLVKRYAEVLVLDPKRKMLPIINYLLTLGVKKEDLGKVILRRPQLLGYTIPGLEPTVDYLLELGVKPEMLGKVITTSPQVLTLNVEEKLKPVVEFFQSMGLNRERDMELLLLRNAQIMCCSIEKNLRPKFTFFKDIGLSESAISNMIVLFPSMLGQSIEGSLAPKYEFLVNEMQRSINEVVDFPQYFGYSLDNRIKPRYEKLKDKAISPSLASMLACVDCDFDARYMSNHSPSRVPYKSRSKIGRSSD</sequence>
<dbReference type="InterPro" id="IPR003690">
    <property type="entry name" value="MTERF"/>
</dbReference>
<dbReference type="InterPro" id="IPR038538">
    <property type="entry name" value="MTERF_sf"/>
</dbReference>
<protein>
    <submittedName>
        <fullName evidence="4">Uncharacterized protein</fullName>
    </submittedName>
</protein>
<dbReference type="EMBL" id="OZ019893">
    <property type="protein sequence ID" value="CAK9192303.1"/>
    <property type="molecule type" value="Genomic_DNA"/>
</dbReference>
<dbReference type="Pfam" id="PF02536">
    <property type="entry name" value="mTERF"/>
    <property type="match status" value="1"/>
</dbReference>
<organism evidence="4 5">
    <name type="scientific">Sphagnum troendelagicum</name>
    <dbReference type="NCBI Taxonomy" id="128251"/>
    <lineage>
        <taxon>Eukaryota</taxon>
        <taxon>Viridiplantae</taxon>
        <taxon>Streptophyta</taxon>
        <taxon>Embryophyta</taxon>
        <taxon>Bryophyta</taxon>
        <taxon>Sphagnophytina</taxon>
        <taxon>Sphagnopsida</taxon>
        <taxon>Sphagnales</taxon>
        <taxon>Sphagnaceae</taxon>
        <taxon>Sphagnum</taxon>
    </lineage>
</organism>
<dbReference type="SMART" id="SM00733">
    <property type="entry name" value="Mterf"/>
    <property type="match status" value="11"/>
</dbReference>
<dbReference type="PANTHER" id="PTHR13068">
    <property type="entry name" value="CGI-12 PROTEIN-RELATED"/>
    <property type="match status" value="1"/>
</dbReference>
<evidence type="ECO:0000313" key="4">
    <source>
        <dbReference type="EMBL" id="CAK9192303.1"/>
    </source>
</evidence>
<proteinExistence type="inferred from homology"/>
<keyword evidence="2" id="KW-0805">Transcription regulation</keyword>
<evidence type="ECO:0000256" key="2">
    <source>
        <dbReference type="ARBA" id="ARBA00022472"/>
    </source>
</evidence>
<gene>
    <name evidence="4" type="ORF">CSSPTR1EN2_LOCUS1823</name>
</gene>
<name>A0ABP0TCB1_9BRYO</name>
<keyword evidence="2" id="KW-0806">Transcription termination</keyword>
<dbReference type="Gene3D" id="1.25.70.10">
    <property type="entry name" value="Transcription termination factor 3, mitochondrial"/>
    <property type="match status" value="2"/>
</dbReference>